<dbReference type="GO" id="GO:0016491">
    <property type="term" value="F:oxidoreductase activity"/>
    <property type="evidence" value="ECO:0007669"/>
    <property type="project" value="UniProtKB-KW"/>
</dbReference>
<keyword evidence="2" id="KW-0560">Oxidoreductase</keyword>
<dbReference type="InterPro" id="IPR020904">
    <property type="entry name" value="Sc_DH/Rdtase_CS"/>
</dbReference>
<dbReference type="InterPro" id="IPR051911">
    <property type="entry name" value="SDR_oxidoreductase"/>
</dbReference>
<keyword evidence="5" id="KW-1185">Reference proteome</keyword>
<evidence type="ECO:0000256" key="3">
    <source>
        <dbReference type="RuleBase" id="RU000363"/>
    </source>
</evidence>
<dbReference type="FunFam" id="3.40.50.720:FF:000084">
    <property type="entry name" value="Short-chain dehydrogenase reductase"/>
    <property type="match status" value="1"/>
</dbReference>
<dbReference type="PRINTS" id="PR00080">
    <property type="entry name" value="SDRFAMILY"/>
</dbReference>
<dbReference type="SUPFAM" id="SSF51735">
    <property type="entry name" value="NAD(P)-binding Rossmann-fold domains"/>
    <property type="match status" value="1"/>
</dbReference>
<reference evidence="4 5" key="1">
    <citation type="submission" date="2018-05" db="EMBL/GenBank/DDBJ databases">
        <title>Paenibacillus flagellatus sp. nov., isolated from selenium mineral soil.</title>
        <authorList>
            <person name="Dai X."/>
        </authorList>
    </citation>
    <scope>NUCLEOTIDE SEQUENCE [LARGE SCALE GENOMIC DNA]</scope>
    <source>
        <strain evidence="4 5">DXL2</strain>
    </source>
</reference>
<dbReference type="AlphaFoldDB" id="A0A2V5K959"/>
<protein>
    <submittedName>
        <fullName evidence="4">Short-chain dehydrogenase</fullName>
    </submittedName>
</protein>
<evidence type="ECO:0000313" key="4">
    <source>
        <dbReference type="EMBL" id="PYI54624.1"/>
    </source>
</evidence>
<dbReference type="Gene3D" id="3.40.50.720">
    <property type="entry name" value="NAD(P)-binding Rossmann-like Domain"/>
    <property type="match status" value="1"/>
</dbReference>
<sequence length="288" mass="31117">METGVSRSREASERVAVITGCSSGFGLSTAIVLAQKGFRVVATMRDTGKKAALEAEAGRAGVARRLDIRRLDVTDEAAIEETVSAVLAEYGRIDLLVNNAGFAMGGFVEDVPLADWRKQLETNFFGLVAMTRAVIPAMRERRSGTIVHVSSVSGRIAFPGYGPYAASKFAVEGFGETLRHELAPFGVRVVLVEPGAYKTPIWEKGLGAIRGRPGSPYEERLLAVLAYSRKAAETAPDPREVAERIGRIADDPAPRLRYALGKGSRVLLAAKALLPWRLLERIVARALK</sequence>
<comment type="similarity">
    <text evidence="1 3">Belongs to the short-chain dehydrogenases/reductases (SDR) family.</text>
</comment>
<evidence type="ECO:0000256" key="1">
    <source>
        <dbReference type="ARBA" id="ARBA00006484"/>
    </source>
</evidence>
<dbReference type="OrthoDB" id="9775296at2"/>
<dbReference type="NCBIfam" id="NF005372">
    <property type="entry name" value="PRK06914.1"/>
    <property type="match status" value="1"/>
</dbReference>
<gene>
    <name evidence="4" type="ORF">DLM86_12085</name>
</gene>
<dbReference type="PANTHER" id="PTHR43976:SF16">
    <property type="entry name" value="SHORT-CHAIN DEHYDROGENASE_REDUCTASE FAMILY PROTEIN"/>
    <property type="match status" value="1"/>
</dbReference>
<evidence type="ECO:0000256" key="2">
    <source>
        <dbReference type="ARBA" id="ARBA00023002"/>
    </source>
</evidence>
<dbReference type="InterPro" id="IPR002347">
    <property type="entry name" value="SDR_fam"/>
</dbReference>
<dbReference type="GO" id="GO:0008206">
    <property type="term" value="P:bile acid metabolic process"/>
    <property type="evidence" value="ECO:0007669"/>
    <property type="project" value="UniProtKB-ARBA"/>
</dbReference>
<name>A0A2V5K959_9BACL</name>
<dbReference type="EMBL" id="QJVJ01000005">
    <property type="protein sequence ID" value="PYI54624.1"/>
    <property type="molecule type" value="Genomic_DNA"/>
</dbReference>
<dbReference type="RefSeq" id="WP_110840682.1">
    <property type="nucleotide sequence ID" value="NZ_QJVJ01000005.1"/>
</dbReference>
<comment type="caution">
    <text evidence="4">The sequence shown here is derived from an EMBL/GenBank/DDBJ whole genome shotgun (WGS) entry which is preliminary data.</text>
</comment>
<dbReference type="CDD" id="cd05374">
    <property type="entry name" value="17beta-HSD-like_SDR_c"/>
    <property type="match status" value="1"/>
</dbReference>
<dbReference type="PANTHER" id="PTHR43976">
    <property type="entry name" value="SHORT CHAIN DEHYDROGENASE"/>
    <property type="match status" value="1"/>
</dbReference>
<accession>A0A2V5K959</accession>
<dbReference type="InterPro" id="IPR036291">
    <property type="entry name" value="NAD(P)-bd_dom_sf"/>
</dbReference>
<dbReference type="Proteomes" id="UP000247476">
    <property type="component" value="Unassembled WGS sequence"/>
</dbReference>
<proteinExistence type="inferred from homology"/>
<organism evidence="4 5">
    <name type="scientific">Paenibacillus flagellatus</name>
    <dbReference type="NCBI Taxonomy" id="2211139"/>
    <lineage>
        <taxon>Bacteria</taxon>
        <taxon>Bacillati</taxon>
        <taxon>Bacillota</taxon>
        <taxon>Bacilli</taxon>
        <taxon>Bacillales</taxon>
        <taxon>Paenibacillaceae</taxon>
        <taxon>Paenibacillus</taxon>
    </lineage>
</organism>
<evidence type="ECO:0000313" key="5">
    <source>
        <dbReference type="Proteomes" id="UP000247476"/>
    </source>
</evidence>
<dbReference type="PROSITE" id="PS00061">
    <property type="entry name" value="ADH_SHORT"/>
    <property type="match status" value="1"/>
</dbReference>
<dbReference type="PRINTS" id="PR00081">
    <property type="entry name" value="GDHRDH"/>
</dbReference>
<dbReference type="Pfam" id="PF00106">
    <property type="entry name" value="adh_short"/>
    <property type="match status" value="1"/>
</dbReference>